<dbReference type="Gene3D" id="1.10.10.60">
    <property type="entry name" value="Homeodomain-like"/>
    <property type="match status" value="1"/>
</dbReference>
<keyword evidence="7" id="KW-1185">Reference proteome</keyword>
<keyword evidence="3" id="KW-0804">Transcription</keyword>
<proteinExistence type="predicted"/>
<evidence type="ECO:0000256" key="4">
    <source>
        <dbReference type="PROSITE-ProRule" id="PRU00335"/>
    </source>
</evidence>
<dbReference type="InterPro" id="IPR001647">
    <property type="entry name" value="HTH_TetR"/>
</dbReference>
<dbReference type="PANTHER" id="PTHR30055:SF119">
    <property type="entry name" value="NALC"/>
    <property type="match status" value="1"/>
</dbReference>
<dbReference type="PROSITE" id="PS50977">
    <property type="entry name" value="HTH_TETR_2"/>
    <property type="match status" value="1"/>
</dbReference>
<dbReference type="AlphaFoldDB" id="A0A1G6XVP4"/>
<dbReference type="EMBL" id="FMZC01000009">
    <property type="protein sequence ID" value="SDD81743.1"/>
    <property type="molecule type" value="Genomic_DNA"/>
</dbReference>
<dbReference type="STRING" id="187868.SAMN05192589_109117"/>
<organism evidence="6 7">
    <name type="scientific">Paracidovorax valerianellae</name>
    <dbReference type="NCBI Taxonomy" id="187868"/>
    <lineage>
        <taxon>Bacteria</taxon>
        <taxon>Pseudomonadati</taxon>
        <taxon>Pseudomonadota</taxon>
        <taxon>Betaproteobacteria</taxon>
        <taxon>Burkholderiales</taxon>
        <taxon>Comamonadaceae</taxon>
        <taxon>Paracidovorax</taxon>
    </lineage>
</organism>
<dbReference type="GO" id="GO:0003700">
    <property type="term" value="F:DNA-binding transcription factor activity"/>
    <property type="evidence" value="ECO:0007669"/>
    <property type="project" value="TreeGrafter"/>
</dbReference>
<dbReference type="InterPro" id="IPR039536">
    <property type="entry name" value="TetR_C_Proteobacteria"/>
</dbReference>
<dbReference type="GO" id="GO:0000976">
    <property type="term" value="F:transcription cis-regulatory region binding"/>
    <property type="evidence" value="ECO:0007669"/>
    <property type="project" value="TreeGrafter"/>
</dbReference>
<name>A0A1G6XVP4_9BURK</name>
<evidence type="ECO:0000256" key="2">
    <source>
        <dbReference type="ARBA" id="ARBA00023125"/>
    </source>
</evidence>
<protein>
    <submittedName>
        <fullName evidence="6">Transcriptional regulator, TetR family</fullName>
    </submittedName>
</protein>
<evidence type="ECO:0000256" key="3">
    <source>
        <dbReference type="ARBA" id="ARBA00023163"/>
    </source>
</evidence>
<dbReference type="OrthoDB" id="8535430at2"/>
<gene>
    <name evidence="6" type="ORF">SAMN05192589_109117</name>
</gene>
<evidence type="ECO:0000256" key="1">
    <source>
        <dbReference type="ARBA" id="ARBA00023015"/>
    </source>
</evidence>
<dbReference type="PANTHER" id="PTHR30055">
    <property type="entry name" value="HTH-TYPE TRANSCRIPTIONAL REGULATOR RUTR"/>
    <property type="match status" value="1"/>
</dbReference>
<keyword evidence="2 4" id="KW-0238">DNA-binding</keyword>
<dbReference type="InterPro" id="IPR009057">
    <property type="entry name" value="Homeodomain-like_sf"/>
</dbReference>
<keyword evidence="1" id="KW-0805">Transcription regulation</keyword>
<dbReference type="SUPFAM" id="SSF46689">
    <property type="entry name" value="Homeodomain-like"/>
    <property type="match status" value="1"/>
</dbReference>
<dbReference type="Gene3D" id="1.10.357.10">
    <property type="entry name" value="Tetracycline Repressor, domain 2"/>
    <property type="match status" value="1"/>
</dbReference>
<evidence type="ECO:0000313" key="7">
    <source>
        <dbReference type="Proteomes" id="UP000198781"/>
    </source>
</evidence>
<reference evidence="6 7" key="1">
    <citation type="submission" date="2016-10" db="EMBL/GenBank/DDBJ databases">
        <authorList>
            <person name="de Groot N.N."/>
        </authorList>
    </citation>
    <scope>NUCLEOTIDE SEQUENCE [LARGE SCALE GENOMIC DNA]</scope>
    <source>
        <strain evidence="6 7">DSM 16619</strain>
    </source>
</reference>
<evidence type="ECO:0000259" key="5">
    <source>
        <dbReference type="PROSITE" id="PS50977"/>
    </source>
</evidence>
<evidence type="ECO:0000313" key="6">
    <source>
        <dbReference type="EMBL" id="SDD81743.1"/>
    </source>
</evidence>
<feature type="domain" description="HTH tetR-type" evidence="5">
    <location>
        <begin position="6"/>
        <end position="66"/>
    </location>
</feature>
<dbReference type="Pfam" id="PF14246">
    <property type="entry name" value="TetR_C_7"/>
    <property type="match status" value="1"/>
</dbReference>
<dbReference type="Proteomes" id="UP000198781">
    <property type="component" value="Unassembled WGS sequence"/>
</dbReference>
<accession>A0A1G6XVP4</accession>
<dbReference type="FunFam" id="1.10.10.60:FF:000141">
    <property type="entry name" value="TetR family transcriptional regulator"/>
    <property type="match status" value="1"/>
</dbReference>
<dbReference type="InterPro" id="IPR050109">
    <property type="entry name" value="HTH-type_TetR-like_transc_reg"/>
</dbReference>
<feature type="DNA-binding region" description="H-T-H motif" evidence="4">
    <location>
        <begin position="29"/>
        <end position="48"/>
    </location>
</feature>
<dbReference type="PRINTS" id="PR00455">
    <property type="entry name" value="HTHTETR"/>
</dbReference>
<sequence length="206" mass="22605">MRVKTEAKRESIIEIASQVFSEAGFEGASMAEIAARVGGSKSTLYGYFSSKEELFLEVAIGAAKEHIELFFLALEQDESELEAALKTFAEKMLAVICSEPALQAKRAFVAESGRSDIGKRFFELGPQKGIQALGSFLEAQMRKGLIRQADPLTAARHFMALMEAETATPRLFGLEENLSKPKLRQAIGRAVDVFLRGYAADPAPRR</sequence>
<dbReference type="RefSeq" id="WP_092744551.1">
    <property type="nucleotide sequence ID" value="NZ_FMZC01000009.1"/>
</dbReference>
<dbReference type="Pfam" id="PF00440">
    <property type="entry name" value="TetR_N"/>
    <property type="match status" value="1"/>
</dbReference>